<evidence type="ECO:0000313" key="7">
    <source>
        <dbReference type="EMBL" id="AWG24307.1"/>
    </source>
</evidence>
<evidence type="ECO:0000313" key="8">
    <source>
        <dbReference type="Proteomes" id="UP000244677"/>
    </source>
</evidence>
<evidence type="ECO:0000259" key="6">
    <source>
        <dbReference type="Pfam" id="PF00082"/>
    </source>
</evidence>
<dbReference type="InterPro" id="IPR015500">
    <property type="entry name" value="Peptidase_S8_subtilisin-rel"/>
</dbReference>
<dbReference type="PRINTS" id="PR00723">
    <property type="entry name" value="SUBTILISIN"/>
</dbReference>
<keyword evidence="2 5" id="KW-0645">Protease</keyword>
<comment type="similarity">
    <text evidence="1 5">Belongs to the peptidase S8 family.</text>
</comment>
<dbReference type="Proteomes" id="UP000244677">
    <property type="component" value="Chromosome"/>
</dbReference>
<dbReference type="GO" id="GO:0006508">
    <property type="term" value="P:proteolysis"/>
    <property type="evidence" value="ECO:0007669"/>
    <property type="project" value="UniProtKB-KW"/>
</dbReference>
<dbReference type="SUPFAM" id="SSF52743">
    <property type="entry name" value="Subtilisin-like"/>
    <property type="match status" value="1"/>
</dbReference>
<evidence type="ECO:0000256" key="2">
    <source>
        <dbReference type="ARBA" id="ARBA00022670"/>
    </source>
</evidence>
<name>A0A2S1LKQ1_9FLAO</name>
<feature type="domain" description="Peptidase S8/S53" evidence="6">
    <location>
        <begin position="73"/>
        <end position="505"/>
    </location>
</feature>
<dbReference type="PROSITE" id="PS51892">
    <property type="entry name" value="SUBTILASE"/>
    <property type="match status" value="1"/>
</dbReference>
<dbReference type="PROSITE" id="PS00138">
    <property type="entry name" value="SUBTILASE_SER"/>
    <property type="match status" value="1"/>
</dbReference>
<dbReference type="InterPro" id="IPR036852">
    <property type="entry name" value="Peptidase_S8/S53_dom_sf"/>
</dbReference>
<reference evidence="7 8" key="1">
    <citation type="submission" date="2017-04" db="EMBL/GenBank/DDBJ databases">
        <title>Complete genome sequence of Flavobacterium kingsejong AJ004.</title>
        <authorList>
            <person name="Lee P.C."/>
        </authorList>
    </citation>
    <scope>NUCLEOTIDE SEQUENCE [LARGE SCALE GENOMIC DNA]</scope>
    <source>
        <strain evidence="7 8">AJ004</strain>
    </source>
</reference>
<dbReference type="GO" id="GO:0004252">
    <property type="term" value="F:serine-type endopeptidase activity"/>
    <property type="evidence" value="ECO:0007669"/>
    <property type="project" value="UniProtKB-UniRule"/>
</dbReference>
<evidence type="ECO:0000256" key="5">
    <source>
        <dbReference type="PROSITE-ProRule" id="PRU01240"/>
    </source>
</evidence>
<dbReference type="EMBL" id="CP020919">
    <property type="protein sequence ID" value="AWG24307.1"/>
    <property type="molecule type" value="Genomic_DNA"/>
</dbReference>
<dbReference type="PANTHER" id="PTHR43806:SF11">
    <property type="entry name" value="CEREVISIN-RELATED"/>
    <property type="match status" value="1"/>
</dbReference>
<keyword evidence="8" id="KW-1185">Reference proteome</keyword>
<dbReference type="InterPro" id="IPR000209">
    <property type="entry name" value="Peptidase_S8/S53_dom"/>
</dbReference>
<keyword evidence="3 5" id="KW-0378">Hydrolase</keyword>
<dbReference type="InterPro" id="IPR023828">
    <property type="entry name" value="Peptidase_S8_Ser-AS"/>
</dbReference>
<organism evidence="7 8">
    <name type="scientific">Flavobacterium kingsejongi</name>
    <dbReference type="NCBI Taxonomy" id="1678728"/>
    <lineage>
        <taxon>Bacteria</taxon>
        <taxon>Pseudomonadati</taxon>
        <taxon>Bacteroidota</taxon>
        <taxon>Flavobacteriia</taxon>
        <taxon>Flavobacteriales</taxon>
        <taxon>Flavobacteriaceae</taxon>
        <taxon>Flavobacterium</taxon>
    </lineage>
</organism>
<proteinExistence type="inferred from homology"/>
<evidence type="ECO:0000256" key="4">
    <source>
        <dbReference type="ARBA" id="ARBA00022825"/>
    </source>
</evidence>
<keyword evidence="4 5" id="KW-0720">Serine protease</keyword>
<dbReference type="RefSeq" id="WP_108735955.1">
    <property type="nucleotide sequence ID" value="NZ_CP020919.1"/>
</dbReference>
<dbReference type="Gene3D" id="3.40.50.200">
    <property type="entry name" value="Peptidase S8/S53 domain"/>
    <property type="match status" value="2"/>
</dbReference>
<sequence>MREIFFLCCCFLIVNCTAPKKYIDLTSYPLKAKNIRINHEDIKSWQHKDIIEDTIPGISLDKAYRELLKDKKGKTVVVAIIDTEMDIFHEDLKDAIWINPNEIPDNGIDDDDNGYIDDIHGWNFLGNQQGGNIIYSNLESTRIIRKFQSQFQNVKQEDVLVQDIDVFLQYQQALTHYKESYDKLMGEKKYGKSLVEGYKKSVNTLKKIFPEQNYTTSKLDSIYTLYKDNKDYSDDIEYMMDYIKYNFSAEWIANYNKDVEAKIATILNDNYIDREIQGDDPEDLSDIHYGNNNVFKNAAILNHSTKVAGLIAATRNNELGIKGVTNNVALMALCVKAYSSEHDKDVALAIRYAVDNGAQIINISLGKQQSLHPDWVQDAIRYAAEHDVLIVCAAGNESTDLDALMFYPNDENYDGTEISDNFIKVGSSSYYPEEWLASYFSNYGKKNVDVFAPGHDIYTTSAGNKYELEIGTSFSTPIVSGIAALLRSYYPSLTAPEIKKIILESGITYDIMVYCPTENVSVDKINFSELSKSGKVVNAYNALLMAKEIAKKKK</sequence>
<protein>
    <recommendedName>
        <fullName evidence="6">Peptidase S8/S53 domain-containing protein</fullName>
    </recommendedName>
</protein>
<dbReference type="PANTHER" id="PTHR43806">
    <property type="entry name" value="PEPTIDASE S8"/>
    <property type="match status" value="1"/>
</dbReference>
<evidence type="ECO:0000256" key="1">
    <source>
        <dbReference type="ARBA" id="ARBA00011073"/>
    </source>
</evidence>
<dbReference type="KEGG" id="fki:FK004_03235"/>
<gene>
    <name evidence="7" type="ORF">FK004_03235</name>
</gene>
<dbReference type="AlphaFoldDB" id="A0A2S1LKQ1"/>
<dbReference type="InterPro" id="IPR050131">
    <property type="entry name" value="Peptidase_S8_subtilisin-like"/>
</dbReference>
<dbReference type="Pfam" id="PF00082">
    <property type="entry name" value="Peptidase_S8"/>
    <property type="match status" value="1"/>
</dbReference>
<evidence type="ECO:0000256" key="3">
    <source>
        <dbReference type="ARBA" id="ARBA00022801"/>
    </source>
</evidence>
<feature type="active site" description="Charge relay system" evidence="5">
    <location>
        <position position="82"/>
    </location>
</feature>
<feature type="active site" description="Charge relay system" evidence="5">
    <location>
        <position position="303"/>
    </location>
</feature>
<feature type="active site" description="Charge relay system" evidence="5">
    <location>
        <position position="473"/>
    </location>
</feature>
<accession>A0A2S1LKQ1</accession>